<accession>A0A1H0ISS4</accession>
<reference evidence="3" key="1">
    <citation type="submission" date="2016-10" db="EMBL/GenBank/DDBJ databases">
        <authorList>
            <person name="Varghese N."/>
            <person name="Submissions S."/>
        </authorList>
    </citation>
    <scope>NUCLEOTIDE SEQUENCE [LARGE SCALE GENOMIC DNA]</scope>
    <source>
        <strain evidence="3">DSM 45843</strain>
    </source>
</reference>
<gene>
    <name evidence="2" type="ORF">SAMN05660199_01758</name>
</gene>
<feature type="region of interest" description="Disordered" evidence="1">
    <location>
        <begin position="50"/>
        <end position="70"/>
    </location>
</feature>
<evidence type="ECO:0000313" key="3">
    <source>
        <dbReference type="Proteomes" id="UP000199088"/>
    </source>
</evidence>
<keyword evidence="3" id="KW-1185">Reference proteome</keyword>
<protein>
    <submittedName>
        <fullName evidence="2">Uncharacterized protein</fullName>
    </submittedName>
</protein>
<proteinExistence type="predicted"/>
<dbReference type="RefSeq" id="WP_091243355.1">
    <property type="nucleotide sequence ID" value="NZ_FNIR01000005.1"/>
</dbReference>
<dbReference type="EMBL" id="FNIR01000005">
    <property type="protein sequence ID" value="SDO34330.1"/>
    <property type="molecule type" value="Genomic_DNA"/>
</dbReference>
<name>A0A1H0ISS4_9ACTN</name>
<dbReference type="AlphaFoldDB" id="A0A1H0ISS4"/>
<evidence type="ECO:0000256" key="1">
    <source>
        <dbReference type="SAM" id="MobiDB-lite"/>
    </source>
</evidence>
<sequence>MDANTDQQNRYKPAKGATVAARIAHWRAMSWEELCKVILAGGPAADTTTVRVAGFSPPSPSSRPAATTGG</sequence>
<organism evidence="2 3">
    <name type="scientific">Klenkia soli</name>
    <dbReference type="NCBI Taxonomy" id="1052260"/>
    <lineage>
        <taxon>Bacteria</taxon>
        <taxon>Bacillati</taxon>
        <taxon>Actinomycetota</taxon>
        <taxon>Actinomycetes</taxon>
        <taxon>Geodermatophilales</taxon>
        <taxon>Geodermatophilaceae</taxon>
        <taxon>Klenkia</taxon>
    </lineage>
</organism>
<dbReference type="Proteomes" id="UP000199088">
    <property type="component" value="Unassembled WGS sequence"/>
</dbReference>
<evidence type="ECO:0000313" key="2">
    <source>
        <dbReference type="EMBL" id="SDO34330.1"/>
    </source>
</evidence>